<dbReference type="EMBL" id="JAHKNI010000001">
    <property type="protein sequence ID" value="MBU3060087.1"/>
    <property type="molecule type" value="Genomic_DNA"/>
</dbReference>
<proteinExistence type="predicted"/>
<organism evidence="5 6">
    <name type="scientific">Nocardia albiluteola</name>
    <dbReference type="NCBI Taxonomy" id="2842303"/>
    <lineage>
        <taxon>Bacteria</taxon>
        <taxon>Bacillati</taxon>
        <taxon>Actinomycetota</taxon>
        <taxon>Actinomycetes</taxon>
        <taxon>Mycobacteriales</taxon>
        <taxon>Nocardiaceae</taxon>
        <taxon>Nocardia</taxon>
    </lineage>
</organism>
<keyword evidence="2" id="KW-0238">DNA-binding</keyword>
<dbReference type="RefSeq" id="WP_215915002.1">
    <property type="nucleotide sequence ID" value="NZ_JAHKNI010000001.1"/>
</dbReference>
<evidence type="ECO:0000256" key="3">
    <source>
        <dbReference type="ARBA" id="ARBA00023163"/>
    </source>
</evidence>
<keyword evidence="6" id="KW-1185">Reference proteome</keyword>
<dbReference type="PRINTS" id="PR00032">
    <property type="entry name" value="HTHARAC"/>
</dbReference>
<evidence type="ECO:0000256" key="1">
    <source>
        <dbReference type="ARBA" id="ARBA00023015"/>
    </source>
</evidence>
<dbReference type="Pfam" id="PF12833">
    <property type="entry name" value="HTH_18"/>
    <property type="match status" value="1"/>
</dbReference>
<protein>
    <submittedName>
        <fullName evidence="5">AraC family transcriptional regulator</fullName>
    </submittedName>
</protein>
<name>A0ABS6AQ03_9NOCA</name>
<dbReference type="SUPFAM" id="SSF46689">
    <property type="entry name" value="Homeodomain-like"/>
    <property type="match status" value="2"/>
</dbReference>
<sequence length="304" mass="32465">MDILSDTVSAIRTGNPTSGMFVRHAPWGRAYPVVPSVGLHVVLEGSCWVVPGTPGEPFAMGVGDVLLMPRGADHDLVDRLDTPVTERAHPGEPRELAGSGARTVLLCGAYELGRQRHHPMLAELPEFIHLPALPGRHPSLRAAVGLLAAELTEPRPGSAAAVPAILETLLLFALRAWFDEQSAGSGWAGAFADPAVNAVLRAVHENPAHPWTVPELSDIANVSRATLARRFTATVGEAPLAYVTRWRMLTAARMLRDTDASLGAIAGKVGYASEFAFAKAFKREYGSAPGQYRRGRDTPPLIAV</sequence>
<keyword evidence="1" id="KW-0805">Transcription regulation</keyword>
<dbReference type="Gene3D" id="1.10.10.60">
    <property type="entry name" value="Homeodomain-like"/>
    <property type="match status" value="1"/>
</dbReference>
<dbReference type="SMART" id="SM00342">
    <property type="entry name" value="HTH_ARAC"/>
    <property type="match status" value="1"/>
</dbReference>
<dbReference type="PANTHER" id="PTHR46796">
    <property type="entry name" value="HTH-TYPE TRANSCRIPTIONAL ACTIVATOR RHAS-RELATED"/>
    <property type="match status" value="1"/>
</dbReference>
<dbReference type="Proteomes" id="UP000733379">
    <property type="component" value="Unassembled WGS sequence"/>
</dbReference>
<dbReference type="Pfam" id="PF12852">
    <property type="entry name" value="Cupin_6"/>
    <property type="match status" value="1"/>
</dbReference>
<dbReference type="InterPro" id="IPR009057">
    <property type="entry name" value="Homeodomain-like_sf"/>
</dbReference>
<evidence type="ECO:0000256" key="2">
    <source>
        <dbReference type="ARBA" id="ARBA00023125"/>
    </source>
</evidence>
<evidence type="ECO:0000313" key="5">
    <source>
        <dbReference type="EMBL" id="MBU3060087.1"/>
    </source>
</evidence>
<dbReference type="InterPro" id="IPR032783">
    <property type="entry name" value="AraC_lig"/>
</dbReference>
<evidence type="ECO:0000259" key="4">
    <source>
        <dbReference type="PROSITE" id="PS01124"/>
    </source>
</evidence>
<keyword evidence="3" id="KW-0804">Transcription</keyword>
<comment type="caution">
    <text evidence="5">The sequence shown here is derived from an EMBL/GenBank/DDBJ whole genome shotgun (WGS) entry which is preliminary data.</text>
</comment>
<accession>A0ABS6AQ03</accession>
<dbReference type="InterPro" id="IPR020449">
    <property type="entry name" value="Tscrpt_reg_AraC-type_HTH"/>
</dbReference>
<dbReference type="PANTHER" id="PTHR46796:SF13">
    <property type="entry name" value="HTH-TYPE TRANSCRIPTIONAL ACTIVATOR RHAS"/>
    <property type="match status" value="1"/>
</dbReference>
<dbReference type="InterPro" id="IPR050204">
    <property type="entry name" value="AraC_XylS_family_regulators"/>
</dbReference>
<evidence type="ECO:0000313" key="6">
    <source>
        <dbReference type="Proteomes" id="UP000733379"/>
    </source>
</evidence>
<feature type="domain" description="HTH araC/xylS-type" evidence="4">
    <location>
        <begin position="197"/>
        <end position="295"/>
    </location>
</feature>
<reference evidence="5 6" key="1">
    <citation type="submission" date="2021-06" db="EMBL/GenBank/DDBJ databases">
        <title>Actinomycetes sequencing.</title>
        <authorList>
            <person name="Shan Q."/>
        </authorList>
    </citation>
    <scope>NUCLEOTIDE SEQUENCE [LARGE SCALE GENOMIC DNA]</scope>
    <source>
        <strain evidence="5 6">NEAU-G5</strain>
    </source>
</reference>
<dbReference type="InterPro" id="IPR018060">
    <property type="entry name" value="HTH_AraC"/>
</dbReference>
<dbReference type="PROSITE" id="PS01124">
    <property type="entry name" value="HTH_ARAC_FAMILY_2"/>
    <property type="match status" value="1"/>
</dbReference>
<gene>
    <name evidence="5" type="ORF">KO481_00900</name>
</gene>